<proteinExistence type="predicted"/>
<name>A0ABM8WK54_9BURK</name>
<dbReference type="Proteomes" id="UP000727654">
    <property type="component" value="Unassembled WGS sequence"/>
</dbReference>
<comment type="caution">
    <text evidence="1">The sequence shown here is derived from an EMBL/GenBank/DDBJ whole genome shotgun (WGS) entry which is preliminary data.</text>
</comment>
<sequence>MYRMSTGLLKAIDTEILLARTAAQRGDFHSSFRHLERAHVLAQWSTAQHVRVHWLMLRFALRDRRIAEAAGQLWRVAAAAVLTRFGLLPAGNPGSARISGFRASPVPADLQHAIDTAE</sequence>
<dbReference type="InterPro" id="IPR022172">
    <property type="entry name" value="DUF3703"/>
</dbReference>
<accession>A0ABM8WK54</accession>
<gene>
    <name evidence="1" type="ORF">LMG23992_00880</name>
</gene>
<evidence type="ECO:0008006" key="3">
    <source>
        <dbReference type="Google" id="ProtNLM"/>
    </source>
</evidence>
<keyword evidence="2" id="KW-1185">Reference proteome</keyword>
<protein>
    <recommendedName>
        <fullName evidence="3">DUF3703 domain-containing protein</fullName>
    </recommendedName>
</protein>
<dbReference type="EMBL" id="CAJZAI010000002">
    <property type="protein sequence ID" value="CAG9167689.1"/>
    <property type="molecule type" value="Genomic_DNA"/>
</dbReference>
<reference evidence="1 2" key="1">
    <citation type="submission" date="2021-08" db="EMBL/GenBank/DDBJ databases">
        <authorList>
            <person name="Peeters C."/>
        </authorList>
    </citation>
    <scope>NUCLEOTIDE SEQUENCE [LARGE SCALE GENOMIC DNA]</scope>
    <source>
        <strain evidence="1 2">LMG 23992</strain>
    </source>
</reference>
<evidence type="ECO:0000313" key="1">
    <source>
        <dbReference type="EMBL" id="CAG9167689.1"/>
    </source>
</evidence>
<dbReference type="Pfam" id="PF12487">
    <property type="entry name" value="DUF3703"/>
    <property type="match status" value="1"/>
</dbReference>
<evidence type="ECO:0000313" key="2">
    <source>
        <dbReference type="Proteomes" id="UP000727654"/>
    </source>
</evidence>
<organism evidence="1 2">
    <name type="scientific">Cupriavidus laharis</name>
    <dbReference type="NCBI Taxonomy" id="151654"/>
    <lineage>
        <taxon>Bacteria</taxon>
        <taxon>Pseudomonadati</taxon>
        <taxon>Pseudomonadota</taxon>
        <taxon>Betaproteobacteria</taxon>
        <taxon>Burkholderiales</taxon>
        <taxon>Burkholderiaceae</taxon>
        <taxon>Cupriavidus</taxon>
    </lineage>
</organism>